<organism evidence="2 3">
    <name type="scientific">Kutzneria chonburiensis</name>
    <dbReference type="NCBI Taxonomy" id="1483604"/>
    <lineage>
        <taxon>Bacteria</taxon>
        <taxon>Bacillati</taxon>
        <taxon>Actinomycetota</taxon>
        <taxon>Actinomycetes</taxon>
        <taxon>Pseudonocardiales</taxon>
        <taxon>Pseudonocardiaceae</taxon>
        <taxon>Kutzneria</taxon>
    </lineage>
</organism>
<evidence type="ECO:0000313" key="3">
    <source>
        <dbReference type="Proteomes" id="UP001589810"/>
    </source>
</evidence>
<feature type="chain" id="PRO_5046398009" description="Secreted protein" evidence="1">
    <location>
        <begin position="34"/>
        <end position="187"/>
    </location>
</feature>
<sequence length="187" mass="19703">MKIRTVFARTGRAIGVVAAMLAIVAGAAVPAQAATQQFSDGFEGVPSSHWQGITEGDGVAGFDINQGLARSGANDGWLYTGTGYAAERIAVPVGGWPDKRNCSARIYAETLSYAAQVGLEIWSPNNGWVRLTGLTGWITPGSYQAITTFPVDLTGQDTVYIQAIYGNNGVVPQFVRLDDATLTCLSA</sequence>
<dbReference type="EMBL" id="JBHLUD010000001">
    <property type="protein sequence ID" value="MFC0540411.1"/>
    <property type="molecule type" value="Genomic_DNA"/>
</dbReference>
<gene>
    <name evidence="2" type="ORF">ACFFH7_02910</name>
</gene>
<feature type="signal peptide" evidence="1">
    <location>
        <begin position="1"/>
        <end position="33"/>
    </location>
</feature>
<name>A0ABV6MJE1_9PSEU</name>
<reference evidence="2 3" key="1">
    <citation type="submission" date="2024-09" db="EMBL/GenBank/DDBJ databases">
        <authorList>
            <person name="Sun Q."/>
            <person name="Mori K."/>
        </authorList>
    </citation>
    <scope>NUCLEOTIDE SEQUENCE [LARGE SCALE GENOMIC DNA]</scope>
    <source>
        <strain evidence="2 3">TBRC 1432</strain>
    </source>
</reference>
<accession>A0ABV6MJE1</accession>
<proteinExistence type="predicted"/>
<dbReference type="Proteomes" id="UP001589810">
    <property type="component" value="Unassembled WGS sequence"/>
</dbReference>
<dbReference type="RefSeq" id="WP_273939190.1">
    <property type="nucleotide sequence ID" value="NZ_CP097263.1"/>
</dbReference>
<evidence type="ECO:0000256" key="1">
    <source>
        <dbReference type="SAM" id="SignalP"/>
    </source>
</evidence>
<keyword evidence="3" id="KW-1185">Reference proteome</keyword>
<evidence type="ECO:0000313" key="2">
    <source>
        <dbReference type="EMBL" id="MFC0540411.1"/>
    </source>
</evidence>
<evidence type="ECO:0008006" key="4">
    <source>
        <dbReference type="Google" id="ProtNLM"/>
    </source>
</evidence>
<comment type="caution">
    <text evidence="2">The sequence shown here is derived from an EMBL/GenBank/DDBJ whole genome shotgun (WGS) entry which is preliminary data.</text>
</comment>
<keyword evidence="1" id="KW-0732">Signal</keyword>
<protein>
    <recommendedName>
        <fullName evidence="4">Secreted protein</fullName>
    </recommendedName>
</protein>